<evidence type="ECO:0000256" key="10">
    <source>
        <dbReference type="ARBA" id="ARBA00049176"/>
    </source>
</evidence>
<evidence type="ECO:0000256" key="2">
    <source>
        <dbReference type="ARBA" id="ARBA00004993"/>
    </source>
</evidence>
<evidence type="ECO:0000256" key="8">
    <source>
        <dbReference type="ARBA" id="ARBA00029894"/>
    </source>
</evidence>
<evidence type="ECO:0000256" key="5">
    <source>
        <dbReference type="ARBA" id="ARBA00019087"/>
    </source>
</evidence>
<dbReference type="RefSeq" id="WP_252085326.1">
    <property type="nucleotide sequence ID" value="NZ_CP092418.1"/>
</dbReference>
<sequence>MLHTKQEAPLNYKFGFITDASPIKPLNFSGLVLECQFDQDNYQDDLFSKLGIQFPSEITHAYKKRKAEFLAGRYCAHLALSYFGLMNTPIPIGPNRSPLWPADIAGSITHADNLAICAINNKPQALGIDYEPTIAINTANEIKSHIINRAEEALLSKSGLPFRQWMTIAFSTKESLFKALYPTVKQYFDFLDAEIVHIDCKNHKLVLTIKCDLCTAVSKGQLFSGTYRSHREGIITLVEHQEFL</sequence>
<evidence type="ECO:0000256" key="4">
    <source>
        <dbReference type="ARBA" id="ARBA00011503"/>
    </source>
</evidence>
<proteinExistence type="inferred from homology"/>
<evidence type="ECO:0000259" key="13">
    <source>
        <dbReference type="Pfam" id="PF17837"/>
    </source>
</evidence>
<evidence type="ECO:0000256" key="7">
    <source>
        <dbReference type="ARBA" id="ARBA00023191"/>
    </source>
</evidence>
<dbReference type="PRINTS" id="PR01399">
    <property type="entry name" value="ENTSNTHTASED"/>
</dbReference>
<evidence type="ECO:0000256" key="11">
    <source>
        <dbReference type="ARBA" id="ARBA00049191"/>
    </source>
</evidence>
<protein>
    <recommendedName>
        <fullName evidence="5">Enterobactin synthase component D</fullName>
    </recommendedName>
    <alternativeName>
        <fullName evidence="8">4'-phosphopantetheinyl transferase EntD</fullName>
    </alternativeName>
    <alternativeName>
        <fullName evidence="9">Enterochelin synthase D</fullName>
    </alternativeName>
</protein>
<keyword evidence="15" id="KW-1185">Reference proteome</keyword>
<evidence type="ECO:0000313" key="15">
    <source>
        <dbReference type="Proteomes" id="UP001055658"/>
    </source>
</evidence>
<comment type="catalytic activity">
    <reaction evidence="10">
        <text>apo-[aryl-carrier protein] + CoA = holo-[aryl-carrier protein] + adenosine 3',5'-bisphosphate + H(+)</text>
        <dbReference type="Rhea" id="RHEA:48404"/>
        <dbReference type="Rhea" id="RHEA-COMP:15903"/>
        <dbReference type="Rhea" id="RHEA-COMP:17557"/>
        <dbReference type="ChEBI" id="CHEBI:15378"/>
        <dbReference type="ChEBI" id="CHEBI:29999"/>
        <dbReference type="ChEBI" id="CHEBI:57287"/>
        <dbReference type="ChEBI" id="CHEBI:58343"/>
        <dbReference type="ChEBI" id="CHEBI:64479"/>
    </reaction>
</comment>
<evidence type="ECO:0000256" key="1">
    <source>
        <dbReference type="ARBA" id="ARBA00003937"/>
    </source>
</evidence>
<dbReference type="InterPro" id="IPR041354">
    <property type="entry name" value="4PPT_N"/>
</dbReference>
<dbReference type="PANTHER" id="PTHR38096">
    <property type="entry name" value="ENTEROBACTIN SYNTHASE COMPONENT D"/>
    <property type="match status" value="1"/>
</dbReference>
<evidence type="ECO:0000256" key="9">
    <source>
        <dbReference type="ARBA" id="ARBA00031996"/>
    </source>
</evidence>
<dbReference type="GO" id="GO:0016740">
    <property type="term" value="F:transferase activity"/>
    <property type="evidence" value="ECO:0007669"/>
    <property type="project" value="UniProtKB-KW"/>
</dbReference>
<evidence type="ECO:0000256" key="3">
    <source>
        <dbReference type="ARBA" id="ARBA00008342"/>
    </source>
</evidence>
<feature type="domain" description="4'-phosphopantetheinyl transferase" evidence="12">
    <location>
        <begin position="126"/>
        <end position="206"/>
    </location>
</feature>
<keyword evidence="6 14" id="KW-0808">Transferase</keyword>
<evidence type="ECO:0000256" key="6">
    <source>
        <dbReference type="ARBA" id="ARBA00022679"/>
    </source>
</evidence>
<comment type="similarity">
    <text evidence="3">Belongs to the P-Pant transferase superfamily. EntD family.</text>
</comment>
<dbReference type="Pfam" id="PF01648">
    <property type="entry name" value="ACPS"/>
    <property type="match status" value="1"/>
</dbReference>
<organism evidence="14 15">
    <name type="scientific">Microbulbifer variabilis</name>
    <dbReference type="NCBI Taxonomy" id="266805"/>
    <lineage>
        <taxon>Bacteria</taxon>
        <taxon>Pseudomonadati</taxon>
        <taxon>Pseudomonadota</taxon>
        <taxon>Gammaproteobacteria</taxon>
        <taxon>Cellvibrionales</taxon>
        <taxon>Microbulbiferaceae</taxon>
        <taxon>Microbulbifer</taxon>
    </lineage>
</organism>
<dbReference type="SUPFAM" id="SSF56214">
    <property type="entry name" value="4'-phosphopantetheinyl transferase"/>
    <property type="match status" value="1"/>
</dbReference>
<dbReference type="InterPro" id="IPR037143">
    <property type="entry name" value="4-PPantetheinyl_Trfase_dom_sf"/>
</dbReference>
<evidence type="ECO:0000313" key="14">
    <source>
        <dbReference type="EMBL" id="USD22973.1"/>
    </source>
</evidence>
<dbReference type="Gene3D" id="3.90.470.20">
    <property type="entry name" value="4'-phosphopantetheinyl transferase domain"/>
    <property type="match status" value="1"/>
</dbReference>
<dbReference type="Proteomes" id="UP001055658">
    <property type="component" value="Chromosome"/>
</dbReference>
<feature type="domain" description="4'-phosphopantetheinyl transferase N-terminal" evidence="13">
    <location>
        <begin position="58"/>
        <end position="119"/>
    </location>
</feature>
<name>A0ABY4VII1_9GAMM</name>
<gene>
    <name evidence="14" type="ORF">MJO52_07505</name>
</gene>
<dbReference type="InterPro" id="IPR008278">
    <property type="entry name" value="4-PPantetheinyl_Trfase_dom"/>
</dbReference>
<comment type="subunit">
    <text evidence="4">EntB, EntD, EntE, and EntF form a multienzyme complex called enterobactin synthase.</text>
</comment>
<comment type="function">
    <text evidence="1">Involved in the biosynthesis of the siderophore enterobactin (enterochelin), which is a macrocyclic trimeric lactone of N-(2,3-dihydroxybenzoyl)-serine. The serine trilactone serves as a scaffolding for the three catechol functionalities that provide hexadentate coordination for the tightly ligated iron(2+) atoms. Plays an essential role in the assembly of the enterobactin by catalyzing the transfer of the 4'-phosphopantetheine (Ppant) moiety from coenzyme A to the apo-domains of both EntB (ArCP domain) and EntF (PCP domain) to yield their holo-forms which make them competent for the activation of 2,3-dihydroxybenzoate (DHB) and L-serine, respectively.</text>
</comment>
<dbReference type="InterPro" id="IPR003542">
    <property type="entry name" value="Enbac_synth_compD-like"/>
</dbReference>
<comment type="catalytic activity">
    <reaction evidence="11">
        <text>apo-[peptidyl-carrier protein] + CoA = holo-[peptidyl-carrier protein] + adenosine 3',5'-bisphosphate + H(+)</text>
        <dbReference type="Rhea" id="RHEA:46228"/>
        <dbReference type="Rhea" id="RHEA-COMP:11479"/>
        <dbReference type="Rhea" id="RHEA-COMP:11480"/>
        <dbReference type="ChEBI" id="CHEBI:15378"/>
        <dbReference type="ChEBI" id="CHEBI:29999"/>
        <dbReference type="ChEBI" id="CHEBI:57287"/>
        <dbReference type="ChEBI" id="CHEBI:58343"/>
        <dbReference type="ChEBI" id="CHEBI:64479"/>
    </reaction>
</comment>
<dbReference type="EMBL" id="CP092418">
    <property type="protein sequence ID" value="USD22973.1"/>
    <property type="molecule type" value="Genomic_DNA"/>
</dbReference>
<accession>A0ABY4VII1</accession>
<keyword evidence="7" id="KW-0259">Enterobactin biosynthesis</keyword>
<dbReference type="Pfam" id="PF17837">
    <property type="entry name" value="4PPT_N"/>
    <property type="match status" value="1"/>
</dbReference>
<dbReference type="PANTHER" id="PTHR38096:SF1">
    <property type="entry name" value="ENTEROBACTIN SYNTHASE COMPONENT D"/>
    <property type="match status" value="1"/>
</dbReference>
<comment type="pathway">
    <text evidence="2">Siderophore biosynthesis; enterobactin biosynthesis.</text>
</comment>
<evidence type="ECO:0000259" key="12">
    <source>
        <dbReference type="Pfam" id="PF01648"/>
    </source>
</evidence>
<reference evidence="14" key="1">
    <citation type="submission" date="2022-02" db="EMBL/GenBank/DDBJ databases">
        <title>Coral-associated bacteria.</title>
        <authorList>
            <person name="Tang K."/>
            <person name="Wang X."/>
        </authorList>
    </citation>
    <scope>NUCLEOTIDE SEQUENCE</scope>
    <source>
        <strain evidence="14">SCSIO 43006</strain>
    </source>
</reference>